<dbReference type="Proteomes" id="UP001231189">
    <property type="component" value="Unassembled WGS sequence"/>
</dbReference>
<keyword evidence="3" id="KW-0677">Repeat</keyword>
<feature type="domain" description="Disease resistance N-terminal" evidence="6">
    <location>
        <begin position="12"/>
        <end position="92"/>
    </location>
</feature>
<keyword evidence="4" id="KW-0547">Nucleotide-binding</keyword>
<keyword evidence="5" id="KW-0611">Plant defense</keyword>
<dbReference type="Pfam" id="PF18052">
    <property type="entry name" value="Rx_N"/>
    <property type="match status" value="1"/>
</dbReference>
<evidence type="ECO:0000259" key="7">
    <source>
        <dbReference type="Pfam" id="PF25019"/>
    </source>
</evidence>
<dbReference type="SUPFAM" id="SSF52047">
    <property type="entry name" value="RNI-like"/>
    <property type="match status" value="1"/>
</dbReference>
<evidence type="ECO:0000313" key="8">
    <source>
        <dbReference type="EMBL" id="KAK1613414.1"/>
    </source>
</evidence>
<dbReference type="EMBL" id="JAUUTY010000007">
    <property type="protein sequence ID" value="KAK1613414.1"/>
    <property type="molecule type" value="Genomic_DNA"/>
</dbReference>
<evidence type="ECO:0000256" key="4">
    <source>
        <dbReference type="ARBA" id="ARBA00022741"/>
    </source>
</evidence>
<keyword evidence="2" id="KW-0433">Leucine-rich repeat</keyword>
<sequence>METAVGAASWLVGKVLNKMSDELVAAYLASSELGLNADQIKEDLMYTHALLHAAQGRDDNPGLKWLLEQLSGKADDAEDALDELHYFMIQDQLDGTQHATPDMGGDLQEKVQHGRNAVRHTIGNWLQCFSCSPTQDDDFSATATAVIETLPTTIKSESDGCNGSGHADKLTFDRVAMSIKIKSVIEGIHSKCIPVSDLLKIPSTTNTTHTTDAPKRPITGSMVGKIEHLEELKDFHVKKESVGFELEELGNLSNLGGELRVCNLERVSTKEEASKANLALKRNLKKLVLVWGREQLGADDDVVDGLQPHYNLRELGIEDHGGATGTPGWLYRDIAITHLESLTLEGVSWVTLPPFGQLQYLKTLVLKDIARVRHIGPDSDTGTNQCFRHLKEVEIADMPVLETWTLEPTCYLFPVLERIECSNCPSLLALPFFKDSSISSSQVIHYPCLRSLKIIECPELLLPPMPPAPSLTYIKVDGYAAMKLKENHLTLTGYSGALAFHNMGNIVNLESFMGSITSWTDLQKATSLRELSILGSSSPMAFTPNLTTLTSLSLLNCENIAVDGFNSLIASVNLKKLVVANDVDHPRSVTVDLFAEVARRFKQLPAGSFQLGKLTVDSMSAVLVAPVCRLLAATLNTLGIFWDQRVESLTEDEEKSLQMLTSLQSLKFESCQGLSSLPRGLHSLSSLRKLKVEACPEIQSLPKGGLPSSLLASTATLIAPAVCVLSSHSSEDDTSCMSNPSSGGLEGLVGSTTHLKLQVSCESFILHPTHMCTSGGLLGLLSADQSKQKAEVKACALHETKFDSDADYAYASVFVRLQVVLESSFLPGLGDW</sequence>
<dbReference type="GO" id="GO:0000166">
    <property type="term" value="F:nucleotide binding"/>
    <property type="evidence" value="ECO:0007669"/>
    <property type="project" value="UniProtKB-KW"/>
</dbReference>
<evidence type="ECO:0000256" key="2">
    <source>
        <dbReference type="ARBA" id="ARBA00022614"/>
    </source>
</evidence>
<dbReference type="PANTHER" id="PTHR47186:SF58">
    <property type="entry name" value="NB-ARC DOMAIN-CONTAINING PROTEIN"/>
    <property type="match status" value="1"/>
</dbReference>
<dbReference type="AlphaFoldDB" id="A0AAD8VNP6"/>
<gene>
    <name evidence="8" type="ORF">QYE76_037087</name>
</gene>
<dbReference type="InterPro" id="IPR041118">
    <property type="entry name" value="Rx_N"/>
</dbReference>
<comment type="similarity">
    <text evidence="1">Belongs to the disease resistance NB-LRR family.</text>
</comment>
<evidence type="ECO:0008006" key="10">
    <source>
        <dbReference type="Google" id="ProtNLM"/>
    </source>
</evidence>
<dbReference type="Gene3D" id="3.80.10.10">
    <property type="entry name" value="Ribonuclease Inhibitor"/>
    <property type="match status" value="1"/>
</dbReference>
<name>A0AAD8VNP6_LOLMU</name>
<comment type="caution">
    <text evidence="8">The sequence shown here is derived from an EMBL/GenBank/DDBJ whole genome shotgun (WGS) entry which is preliminary data.</text>
</comment>
<evidence type="ECO:0000313" key="9">
    <source>
        <dbReference type="Proteomes" id="UP001231189"/>
    </source>
</evidence>
<evidence type="ECO:0000256" key="1">
    <source>
        <dbReference type="ARBA" id="ARBA00008894"/>
    </source>
</evidence>
<dbReference type="GO" id="GO:0006952">
    <property type="term" value="P:defense response"/>
    <property type="evidence" value="ECO:0007669"/>
    <property type="project" value="UniProtKB-KW"/>
</dbReference>
<evidence type="ECO:0000259" key="6">
    <source>
        <dbReference type="Pfam" id="PF18052"/>
    </source>
</evidence>
<feature type="domain" description="R13L1/DRL21-like LRR repeat region" evidence="7">
    <location>
        <begin position="246"/>
        <end position="368"/>
    </location>
</feature>
<organism evidence="8 9">
    <name type="scientific">Lolium multiflorum</name>
    <name type="common">Italian ryegrass</name>
    <name type="synonym">Lolium perenne subsp. multiflorum</name>
    <dbReference type="NCBI Taxonomy" id="4521"/>
    <lineage>
        <taxon>Eukaryota</taxon>
        <taxon>Viridiplantae</taxon>
        <taxon>Streptophyta</taxon>
        <taxon>Embryophyta</taxon>
        <taxon>Tracheophyta</taxon>
        <taxon>Spermatophyta</taxon>
        <taxon>Magnoliopsida</taxon>
        <taxon>Liliopsida</taxon>
        <taxon>Poales</taxon>
        <taxon>Poaceae</taxon>
        <taxon>BOP clade</taxon>
        <taxon>Pooideae</taxon>
        <taxon>Poodae</taxon>
        <taxon>Poeae</taxon>
        <taxon>Poeae Chloroplast Group 2 (Poeae type)</taxon>
        <taxon>Loliodinae</taxon>
        <taxon>Loliinae</taxon>
        <taxon>Lolium</taxon>
    </lineage>
</organism>
<keyword evidence="9" id="KW-1185">Reference proteome</keyword>
<protein>
    <recommendedName>
        <fullName evidence="10">Rx N-terminal domain-containing protein</fullName>
    </recommendedName>
</protein>
<evidence type="ECO:0000256" key="3">
    <source>
        <dbReference type="ARBA" id="ARBA00022737"/>
    </source>
</evidence>
<proteinExistence type="inferred from homology"/>
<dbReference type="PANTHER" id="PTHR47186">
    <property type="entry name" value="LEUCINE-RICH REPEAT-CONTAINING PROTEIN 57"/>
    <property type="match status" value="1"/>
</dbReference>
<dbReference type="InterPro" id="IPR056789">
    <property type="entry name" value="LRR_R13L1-DRL21"/>
</dbReference>
<reference evidence="8" key="1">
    <citation type="submission" date="2023-07" db="EMBL/GenBank/DDBJ databases">
        <title>A chromosome-level genome assembly of Lolium multiflorum.</title>
        <authorList>
            <person name="Chen Y."/>
            <person name="Copetti D."/>
            <person name="Kolliker R."/>
            <person name="Studer B."/>
        </authorList>
    </citation>
    <scope>NUCLEOTIDE SEQUENCE</scope>
    <source>
        <strain evidence="8">02402/16</strain>
        <tissue evidence="8">Leaf</tissue>
    </source>
</reference>
<accession>A0AAD8VNP6</accession>
<dbReference type="Pfam" id="PF25019">
    <property type="entry name" value="LRR_R13L1-DRL21"/>
    <property type="match status" value="1"/>
</dbReference>
<dbReference type="InterPro" id="IPR032675">
    <property type="entry name" value="LRR_dom_sf"/>
</dbReference>
<evidence type="ECO:0000256" key="5">
    <source>
        <dbReference type="ARBA" id="ARBA00022821"/>
    </source>
</evidence>